<organism evidence="1 2">
    <name type="scientific">Pseudomonas knackmussii (strain DSM 6978 / CCUG 54928 / LMG 23759 / B13)</name>
    <dbReference type="NCBI Taxonomy" id="1301098"/>
    <lineage>
        <taxon>Bacteria</taxon>
        <taxon>Pseudomonadati</taxon>
        <taxon>Pseudomonadota</taxon>
        <taxon>Gammaproteobacteria</taxon>
        <taxon>Pseudomonadales</taxon>
        <taxon>Pseudomonadaceae</taxon>
        <taxon>Pseudomonas</taxon>
    </lineage>
</organism>
<evidence type="ECO:0008006" key="3">
    <source>
        <dbReference type="Google" id="ProtNLM"/>
    </source>
</evidence>
<dbReference type="eggNOG" id="ENOG5032YRW">
    <property type="taxonomic scope" value="Bacteria"/>
</dbReference>
<dbReference type="STRING" id="1301098.PKB_1259"/>
<keyword evidence="2" id="KW-1185">Reference proteome</keyword>
<accession>A0A024HDH2</accession>
<reference evidence="1 2" key="2">
    <citation type="submission" date="2014-05" db="EMBL/GenBank/DDBJ databases">
        <title>Genome sequence of the 3-chlorobenzoate degrading bacterium Pseudomonas knackmussii B13 shows multiple evidence for horizontal gene transfer.</title>
        <authorList>
            <person name="Miyazaki R."/>
            <person name="Bertelli C."/>
            <person name="Falquet L."/>
            <person name="Robinson-Rechavi M."/>
            <person name="Gharib W."/>
            <person name="Roy S."/>
            <person name="Van der Meer J.R."/>
        </authorList>
    </citation>
    <scope>NUCLEOTIDE SEQUENCE [LARGE SCALE GENOMIC DNA]</scope>
    <source>
        <strain evidence="1 2">B13</strain>
    </source>
</reference>
<dbReference type="AlphaFoldDB" id="A0A024HDH2"/>
<evidence type="ECO:0000313" key="1">
    <source>
        <dbReference type="EMBL" id="CDF82624.1"/>
    </source>
</evidence>
<dbReference type="KEGG" id="pkc:PKB_1259"/>
<dbReference type="PATRIC" id="fig|1301098.3.peg.1267"/>
<dbReference type="GO" id="GO:0006355">
    <property type="term" value="P:regulation of DNA-templated transcription"/>
    <property type="evidence" value="ECO:0007669"/>
    <property type="project" value="InterPro"/>
</dbReference>
<protein>
    <recommendedName>
        <fullName evidence="3">Transcriptional regulator</fullName>
    </recommendedName>
</protein>
<dbReference type="HOGENOM" id="CLU_162662_0_0_6"/>
<gene>
    <name evidence="1" type="ORF">PKB_1259</name>
</gene>
<evidence type="ECO:0000313" key="2">
    <source>
        <dbReference type="Proteomes" id="UP000025241"/>
    </source>
</evidence>
<dbReference type="EMBL" id="HG322950">
    <property type="protein sequence ID" value="CDF82624.1"/>
    <property type="molecule type" value="Genomic_DNA"/>
</dbReference>
<dbReference type="OrthoDB" id="6169231at2"/>
<name>A0A024HDH2_PSEKB</name>
<proteinExistence type="predicted"/>
<reference evidence="1 2" key="1">
    <citation type="submission" date="2013-03" db="EMBL/GenBank/DDBJ databases">
        <authorList>
            <person name="Linke B."/>
        </authorList>
    </citation>
    <scope>NUCLEOTIDE SEQUENCE [LARGE SCALE GENOMIC DNA]</scope>
    <source>
        <strain evidence="1 2">B13</strain>
    </source>
</reference>
<dbReference type="Proteomes" id="UP000025241">
    <property type="component" value="Chromosome I"/>
</dbReference>
<sequence length="105" mass="12161">MSQPDQQQLRLPVQARQATVELLFRTFGTVLIPLEDLRARYFRNLNSERFERVIGTERLPIPVTTLDGSTKAQRFVEIHQLAAHIEQCSSQADADLERRLNKQDE</sequence>
<dbReference type="Pfam" id="PF11112">
    <property type="entry name" value="PyocinActivator"/>
    <property type="match status" value="1"/>
</dbReference>
<dbReference type="RefSeq" id="WP_043249957.1">
    <property type="nucleotide sequence ID" value="NZ_HG322950.1"/>
</dbReference>
<dbReference type="InterPro" id="IPR020518">
    <property type="entry name" value="Tscrpt_reg_PrtN"/>
</dbReference>